<accession>A0A8H6NXB8</accession>
<dbReference type="Proteomes" id="UP000639643">
    <property type="component" value="Unassembled WGS sequence"/>
</dbReference>
<feature type="non-terminal residue" evidence="3">
    <location>
        <position position="204"/>
    </location>
</feature>
<dbReference type="InterPro" id="IPR014710">
    <property type="entry name" value="RmlC-like_jellyroll"/>
</dbReference>
<dbReference type="InterPro" id="IPR013096">
    <property type="entry name" value="Cupin_2"/>
</dbReference>
<comment type="caution">
    <text evidence="3">The sequence shown here is derived from an EMBL/GenBank/DDBJ whole genome shotgun (WGS) entry which is preliminary data.</text>
</comment>
<dbReference type="AlphaFoldDB" id="A0A8H6NXB8"/>
<feature type="compositionally biased region" description="Low complexity" evidence="1">
    <location>
        <begin position="1"/>
        <end position="12"/>
    </location>
</feature>
<protein>
    <submittedName>
        <fullName evidence="3">Cupin domain-containing protein</fullName>
    </submittedName>
</protein>
<feature type="region of interest" description="Disordered" evidence="1">
    <location>
        <begin position="1"/>
        <end position="42"/>
    </location>
</feature>
<sequence>SSSSPERPSRPSTTQHDPFKTRPLRQRPVARRLSSGLLPERPFPVEPLRLKQTMSSLLPLINDLLPMIISSSSVHVTRANTLRAPDATLGPGSSNEAGAVVSKSDKLCASVLTLTPHTTSAVRHHGEQDTIIYTASGTGVLLVSPSAGEVKRHEMEKGDFAFIPAWTEHQLLNETDQETVWTITRSGSQPTVVGLTDWGGDRTA</sequence>
<dbReference type="InterPro" id="IPR011051">
    <property type="entry name" value="RmlC_Cupin_sf"/>
</dbReference>
<dbReference type="OrthoDB" id="3511549at2759"/>
<evidence type="ECO:0000259" key="2">
    <source>
        <dbReference type="Pfam" id="PF07883"/>
    </source>
</evidence>
<dbReference type="EMBL" id="WIGM01000019">
    <property type="protein sequence ID" value="KAF6844352.1"/>
    <property type="molecule type" value="Genomic_DNA"/>
</dbReference>
<name>A0A8H6NXB8_9PEZI</name>
<evidence type="ECO:0000256" key="1">
    <source>
        <dbReference type="SAM" id="MobiDB-lite"/>
    </source>
</evidence>
<dbReference type="Gene3D" id="2.60.120.10">
    <property type="entry name" value="Jelly Rolls"/>
    <property type="match status" value="1"/>
</dbReference>
<organism evidence="3 4">
    <name type="scientific">Colletotrichum musicola</name>
    <dbReference type="NCBI Taxonomy" id="2175873"/>
    <lineage>
        <taxon>Eukaryota</taxon>
        <taxon>Fungi</taxon>
        <taxon>Dikarya</taxon>
        <taxon>Ascomycota</taxon>
        <taxon>Pezizomycotina</taxon>
        <taxon>Sordariomycetes</taxon>
        <taxon>Hypocreomycetidae</taxon>
        <taxon>Glomerellales</taxon>
        <taxon>Glomerellaceae</taxon>
        <taxon>Colletotrichum</taxon>
        <taxon>Colletotrichum orchidearum species complex</taxon>
    </lineage>
</organism>
<proteinExistence type="predicted"/>
<dbReference type="SUPFAM" id="SSF51182">
    <property type="entry name" value="RmlC-like cupins"/>
    <property type="match status" value="1"/>
</dbReference>
<keyword evidence="4" id="KW-1185">Reference proteome</keyword>
<reference evidence="3" key="1">
    <citation type="journal article" date="2020" name="Phytopathology">
        <title>Genome Sequence Resources of Colletotrichum truncatum, C. plurivorum, C. musicola, and C. sojae: Four Species Pathogenic to Soybean (Glycine max).</title>
        <authorList>
            <person name="Rogerio F."/>
            <person name="Boufleur T.R."/>
            <person name="Ciampi-Guillardi M."/>
            <person name="Sukno S.A."/>
            <person name="Thon M.R."/>
            <person name="Massola Junior N.S."/>
            <person name="Baroncelli R."/>
        </authorList>
    </citation>
    <scope>NUCLEOTIDE SEQUENCE</scope>
    <source>
        <strain evidence="3">LFN0074</strain>
    </source>
</reference>
<feature type="domain" description="Cupin type-2" evidence="2">
    <location>
        <begin position="112"/>
        <end position="182"/>
    </location>
</feature>
<dbReference type="CDD" id="cd02208">
    <property type="entry name" value="cupin_RmlC-like"/>
    <property type="match status" value="1"/>
</dbReference>
<dbReference type="Pfam" id="PF07883">
    <property type="entry name" value="Cupin_2"/>
    <property type="match status" value="1"/>
</dbReference>
<evidence type="ECO:0000313" key="3">
    <source>
        <dbReference type="EMBL" id="KAF6844352.1"/>
    </source>
</evidence>
<gene>
    <name evidence="3" type="ORF">CMUS01_01227</name>
</gene>
<evidence type="ECO:0000313" key="4">
    <source>
        <dbReference type="Proteomes" id="UP000639643"/>
    </source>
</evidence>